<evidence type="ECO:0000256" key="1">
    <source>
        <dbReference type="SAM" id="MobiDB-lite"/>
    </source>
</evidence>
<feature type="region of interest" description="Disordered" evidence="1">
    <location>
        <begin position="51"/>
        <end position="77"/>
    </location>
</feature>
<name>A0A1D2AI40_ORNBR</name>
<accession>A0A1D2AI40</accession>
<evidence type="ECO:0000313" key="2">
    <source>
        <dbReference type="EMBL" id="JAT78866.1"/>
    </source>
</evidence>
<sequence length="109" mass="11788">FFFFNFSVSAAKQQWPHAAYRCGQMEGGQQEGGGDRGLVCVLGRLQGELCRHTSGKSEGNPGKTPDSTAGSGIRTHDLPVYGMNERRLSPLGHAAGNMRHLRTLSSEAR</sequence>
<dbReference type="AlphaFoldDB" id="A0A1D2AI40"/>
<dbReference type="EMBL" id="GETE01000908">
    <property type="protein sequence ID" value="JAT78866.1"/>
    <property type="molecule type" value="Transcribed_RNA"/>
</dbReference>
<proteinExistence type="predicted"/>
<reference evidence="2" key="1">
    <citation type="submission" date="2016-07" db="EMBL/GenBank/DDBJ databases">
        <title>Salivary Glands transcriptome analysis on engorged females of Ornithodoros brasiliensis (Acari:Argasidae).</title>
        <authorList>
            <person name="Simons S.M."/>
            <person name="Carvalho E."/>
            <person name="Junqueira-de-Azevedo I."/>
            <person name="Ho P.L."/>
            <person name="Giovanni D."/>
            <person name="Mendonca R."/>
            <person name="Onofrio V."/>
            <person name="Landulfo G."/>
            <person name="Ramirez D."/>
            <person name="Barros-Battesti D."/>
        </authorList>
    </citation>
    <scope>NUCLEOTIDE SEQUENCE</scope>
    <source>
        <strain evidence="2">Female</strain>
        <tissue evidence="2">Salivary gland</tissue>
    </source>
</reference>
<organism evidence="2">
    <name type="scientific">Ornithodoros brasiliensis</name>
    <name type="common">Mouro tick</name>
    <dbReference type="NCBI Taxonomy" id="888526"/>
    <lineage>
        <taxon>Eukaryota</taxon>
        <taxon>Metazoa</taxon>
        <taxon>Ecdysozoa</taxon>
        <taxon>Arthropoda</taxon>
        <taxon>Chelicerata</taxon>
        <taxon>Arachnida</taxon>
        <taxon>Acari</taxon>
        <taxon>Parasitiformes</taxon>
        <taxon>Ixodida</taxon>
        <taxon>Ixodoidea</taxon>
        <taxon>Argasidae</taxon>
        <taxon>Ornithodorinae</taxon>
        <taxon>Ornithodoros</taxon>
    </lineage>
</organism>
<protein>
    <submittedName>
        <fullName evidence="2">Uncharacterized protein</fullName>
    </submittedName>
</protein>
<feature type="non-terminal residue" evidence="2">
    <location>
        <position position="1"/>
    </location>
</feature>